<comment type="similarity">
    <text evidence="1">Belongs to the peptidase S9A family.</text>
</comment>
<dbReference type="SUPFAM" id="SSF50993">
    <property type="entry name" value="Peptidase/esterase 'gauge' domain"/>
    <property type="match status" value="1"/>
</dbReference>
<dbReference type="AlphaFoldDB" id="A0A1G9P0G2"/>
<organism evidence="7 8">
    <name type="scientific">Corynebacterium mycetoides</name>
    <dbReference type="NCBI Taxonomy" id="38302"/>
    <lineage>
        <taxon>Bacteria</taxon>
        <taxon>Bacillati</taxon>
        <taxon>Actinomycetota</taxon>
        <taxon>Actinomycetes</taxon>
        <taxon>Mycobacteriales</taxon>
        <taxon>Corynebacteriaceae</taxon>
        <taxon>Corynebacterium</taxon>
    </lineage>
</organism>
<proteinExistence type="inferred from homology"/>
<keyword evidence="3" id="KW-0378">Hydrolase</keyword>
<sequence length="707" mass="78563">MNNQPPIAPKHPVTRSFHGRDVVDNYEWLRDKESSETIAYLEAENAYTEARTQNLGELRDTVYAEIKGRVKETDMSVPTRSGGWWYYGRTVEGKDYGISCRVAADPAQPWTPPEIPQDGSPVPGEQVLLDLNELAAGHEFFSLGGSSVTTSGRLLAYSFDTAGDERFELRVKDLETGTLFDDRLTDIFYGAVWAGEDHVFYVRVDDAWRPYQVWRHTLGTAESADVLVYEEPDERFNVGIGTDRAERYLYIGSSSKTTSEVRVLELDNPEGQFRTLWEREDGVDYDVDLAVVGGTEHWVVTHNATGPNFSVGTCPTDGVVPLRELTELVTHDPERRIEGTDSYRDFMFLSYRAGGIGRLASADLTAGTFSEFTELEFAEELYSVGLGGNPEWDAPVVRLSYTSFTQPAQVFDYHVAQRSFTLLKQQEVEGGYDPDDYVAERIWATADDGTQVPVSVVRRVGEGVDKHVAPQPTLLYGYGSYEYSIDPYFSVARLSLLDRGMVWACAHVRGGGEMGRLWYDGGKMMNKRNTFTDFIACADALVQRGVTTYSQLVAEGGSAGGLLMGAVANMAPEKFAGILAVVPFVDQLTSILMPELPLTVTEWEEWGDPYHDPEAYDYIAGYAPYENVEAKDYPSILAVTSLNDTRVLYVEPAKWIAKLRDTATGGEFLLKTEMSAGHGGVSGRYAQWKQTAFEYAWVLSTSGAAAR</sequence>
<evidence type="ECO:0000313" key="8">
    <source>
        <dbReference type="Proteomes" id="UP000199350"/>
    </source>
</evidence>
<dbReference type="Pfam" id="PF00326">
    <property type="entry name" value="Peptidase_S9"/>
    <property type="match status" value="1"/>
</dbReference>
<keyword evidence="2" id="KW-0645">Protease</keyword>
<dbReference type="GO" id="GO:0006508">
    <property type="term" value="P:proteolysis"/>
    <property type="evidence" value="ECO:0007669"/>
    <property type="project" value="UniProtKB-KW"/>
</dbReference>
<keyword evidence="4" id="KW-0720">Serine protease</keyword>
<evidence type="ECO:0000256" key="3">
    <source>
        <dbReference type="ARBA" id="ARBA00022801"/>
    </source>
</evidence>
<evidence type="ECO:0000256" key="4">
    <source>
        <dbReference type="ARBA" id="ARBA00022825"/>
    </source>
</evidence>
<dbReference type="STRING" id="38302.SAMN04488535_1251"/>
<dbReference type="Gene3D" id="3.40.50.1820">
    <property type="entry name" value="alpha/beta hydrolase"/>
    <property type="match status" value="1"/>
</dbReference>
<dbReference type="SUPFAM" id="SSF53474">
    <property type="entry name" value="alpha/beta-Hydrolases"/>
    <property type="match status" value="1"/>
</dbReference>
<dbReference type="InterPro" id="IPR001375">
    <property type="entry name" value="Peptidase_S9_cat"/>
</dbReference>
<dbReference type="PRINTS" id="PR00862">
    <property type="entry name" value="PROLIGOPTASE"/>
</dbReference>
<dbReference type="InterPro" id="IPR029058">
    <property type="entry name" value="AB_hydrolase_fold"/>
</dbReference>
<gene>
    <name evidence="7" type="ORF">SAMN04488535_1251</name>
</gene>
<dbReference type="PANTHER" id="PTHR11757">
    <property type="entry name" value="PROTEASE FAMILY S9A OLIGOPEPTIDASE"/>
    <property type="match status" value="1"/>
</dbReference>
<evidence type="ECO:0000313" key="7">
    <source>
        <dbReference type="EMBL" id="SDL92091.1"/>
    </source>
</evidence>
<dbReference type="RefSeq" id="WP_092152204.1">
    <property type="nucleotide sequence ID" value="NZ_LT629700.1"/>
</dbReference>
<dbReference type="PANTHER" id="PTHR11757:SF19">
    <property type="entry name" value="PROLYL ENDOPEPTIDASE-LIKE"/>
    <property type="match status" value="1"/>
</dbReference>
<protein>
    <submittedName>
        <fullName evidence="7">Oligopeptidase B</fullName>
    </submittedName>
</protein>
<dbReference type="Proteomes" id="UP000199350">
    <property type="component" value="Chromosome I"/>
</dbReference>
<dbReference type="InterPro" id="IPR023302">
    <property type="entry name" value="Pept_S9A_N"/>
</dbReference>
<reference evidence="8" key="1">
    <citation type="submission" date="2016-10" db="EMBL/GenBank/DDBJ databases">
        <authorList>
            <person name="Varghese N."/>
            <person name="Submissions S."/>
        </authorList>
    </citation>
    <scope>NUCLEOTIDE SEQUENCE [LARGE SCALE GENOMIC DNA]</scope>
    <source>
        <strain evidence="8">DSM 20632</strain>
    </source>
</reference>
<dbReference type="EMBL" id="LT629700">
    <property type="protein sequence ID" value="SDL92091.1"/>
    <property type="molecule type" value="Genomic_DNA"/>
</dbReference>
<dbReference type="GO" id="GO:0004252">
    <property type="term" value="F:serine-type endopeptidase activity"/>
    <property type="evidence" value="ECO:0007669"/>
    <property type="project" value="InterPro"/>
</dbReference>
<feature type="domain" description="Peptidase S9 prolyl oligopeptidase catalytic" evidence="5">
    <location>
        <begin position="488"/>
        <end position="702"/>
    </location>
</feature>
<accession>A0A1G9P0G2</accession>
<keyword evidence="8" id="KW-1185">Reference proteome</keyword>
<dbReference type="OrthoDB" id="9801421at2"/>
<feature type="domain" description="Peptidase S9A N-terminal" evidence="6">
    <location>
        <begin position="5"/>
        <end position="426"/>
    </location>
</feature>
<dbReference type="InterPro" id="IPR051543">
    <property type="entry name" value="Serine_Peptidase_S9A"/>
</dbReference>
<evidence type="ECO:0000259" key="6">
    <source>
        <dbReference type="Pfam" id="PF02897"/>
    </source>
</evidence>
<dbReference type="Pfam" id="PF02897">
    <property type="entry name" value="Peptidase_S9_N"/>
    <property type="match status" value="1"/>
</dbReference>
<evidence type="ECO:0000256" key="1">
    <source>
        <dbReference type="ARBA" id="ARBA00005228"/>
    </source>
</evidence>
<dbReference type="InterPro" id="IPR002470">
    <property type="entry name" value="Peptidase_S9A"/>
</dbReference>
<evidence type="ECO:0000259" key="5">
    <source>
        <dbReference type="Pfam" id="PF00326"/>
    </source>
</evidence>
<name>A0A1G9P0G2_9CORY</name>
<dbReference type="Gene3D" id="2.130.10.120">
    <property type="entry name" value="Prolyl oligopeptidase, N-terminal domain"/>
    <property type="match status" value="1"/>
</dbReference>
<evidence type="ECO:0000256" key="2">
    <source>
        <dbReference type="ARBA" id="ARBA00022670"/>
    </source>
</evidence>